<reference evidence="2" key="1">
    <citation type="journal article" date="2024" name="Proc. Natl. Acad. Sci. U.S.A.">
        <title>Extraordinary preservation of gene collinearity over three hundred million years revealed in homosporous lycophytes.</title>
        <authorList>
            <person name="Li C."/>
            <person name="Wickell D."/>
            <person name="Kuo L.Y."/>
            <person name="Chen X."/>
            <person name="Nie B."/>
            <person name="Liao X."/>
            <person name="Peng D."/>
            <person name="Ji J."/>
            <person name="Jenkins J."/>
            <person name="Williams M."/>
            <person name="Shu S."/>
            <person name="Plott C."/>
            <person name="Barry K."/>
            <person name="Rajasekar S."/>
            <person name="Grimwood J."/>
            <person name="Han X."/>
            <person name="Sun S."/>
            <person name="Hou Z."/>
            <person name="He W."/>
            <person name="Dai G."/>
            <person name="Sun C."/>
            <person name="Schmutz J."/>
            <person name="Leebens-Mack J.H."/>
            <person name="Li F.W."/>
            <person name="Wang L."/>
        </authorList>
    </citation>
    <scope>NUCLEOTIDE SEQUENCE [LARGE SCALE GENOMIC DNA]</scope>
    <source>
        <strain evidence="2">cv. PW_Plant_1</strain>
    </source>
</reference>
<evidence type="ECO:0000313" key="1">
    <source>
        <dbReference type="EMBL" id="KAJ7544848.1"/>
    </source>
</evidence>
<name>A0ACC2CS84_DIPCM</name>
<keyword evidence="2" id="KW-1185">Reference proteome</keyword>
<gene>
    <name evidence="1" type="ORF">O6H91_09G096100</name>
</gene>
<protein>
    <submittedName>
        <fullName evidence="1">Uncharacterized protein</fullName>
    </submittedName>
</protein>
<sequence>MVKDCRPVMIFLMQPSPPYHLLPIFTCLLLWALSALAQKGWTPTDVLFIACGATGNSSVGDRIWQGDGDGGSFVAGGLPVFTTVQNANLPSSIPYLKARVFTSATNYTIPISAGRHWVRFHFYPFTYGNFNPVLSLFTVIVDEHLILKNISVATEIKASDSQKPFLVKEYSINSTGTSLTITVYPQNNSYAFINGIEVVSMPQDAYKDDANLLSTNTVQKLGVDSAALQTLYRVNVGGQAVSADNDSGQMRTWLPDSSFIAGAVTGAIPAYAISDIKYTSRTPEYIAPQSVYGTARTMGVSNTVNPNFNLTWSFPVDDGYFYFVRLHLCEIVYNMSYQRVFNIYINNRTAFNGLDIIEVAPKDTAYYLDFAVPMINGVSTLRIQVGPTPNADSQYKDAILNGIEILKINDSTGSLTGGPLPGLPSASFNSTISVRKNRSLGLIIGITVGGVVVLGVLVAGLFYLCAKASKDGKHPSPGWLPQPFHGGNSATSLASKISSSSPKSGTGSYFSTAQPNLGRYFSFQEIIDATNNFDESLLLGVGGFGKVYKGEIDDGTKVAVKRGNPKSEQGLTEFQTEIELLSKLRHRHLVSLIGYCEEHCEMILVYDYMANGPLRGHLYGTDLPSLSWKKRLEICIGAARGLHYLHTGAAQGIIHRDVKTTNILLDENFVAKVSDFGLSKTGPTLDRTHVSTAVKGSFGYLDPEYFRRQQLTEKSDVYSFGVVLMEVLCARPAVNPALPREQVNIADWAMHWQKQGLLERIIDPRLVADCNRETLLKFGETAEKCLAEQGISRPTMGDVLWNLEYSLQLHETAISSTLVDRSVCESLDKREKSQVSLSDYTEVSPAHHSHIIGGQNHSKDRSMEGEDYSEDASGSAEFSTCEPLREIRQMASSAST</sequence>
<comment type="caution">
    <text evidence="1">The sequence shown here is derived from an EMBL/GenBank/DDBJ whole genome shotgun (WGS) entry which is preliminary data.</text>
</comment>
<organism evidence="1 2">
    <name type="scientific">Diphasiastrum complanatum</name>
    <name type="common">Issler's clubmoss</name>
    <name type="synonym">Lycopodium complanatum</name>
    <dbReference type="NCBI Taxonomy" id="34168"/>
    <lineage>
        <taxon>Eukaryota</taxon>
        <taxon>Viridiplantae</taxon>
        <taxon>Streptophyta</taxon>
        <taxon>Embryophyta</taxon>
        <taxon>Tracheophyta</taxon>
        <taxon>Lycopodiopsida</taxon>
        <taxon>Lycopodiales</taxon>
        <taxon>Lycopodiaceae</taxon>
        <taxon>Lycopodioideae</taxon>
        <taxon>Diphasiastrum</taxon>
    </lineage>
</organism>
<proteinExistence type="predicted"/>
<evidence type="ECO:0000313" key="2">
    <source>
        <dbReference type="Proteomes" id="UP001162992"/>
    </source>
</evidence>
<dbReference type="Proteomes" id="UP001162992">
    <property type="component" value="Chromosome 9"/>
</dbReference>
<dbReference type="EMBL" id="CM055100">
    <property type="protein sequence ID" value="KAJ7544848.1"/>
    <property type="molecule type" value="Genomic_DNA"/>
</dbReference>
<accession>A0ACC2CS84</accession>